<dbReference type="InterPro" id="IPR027417">
    <property type="entry name" value="P-loop_NTPase"/>
</dbReference>
<dbReference type="EMBL" id="JAGGNH010000006">
    <property type="protein sequence ID" value="KAJ0969828.1"/>
    <property type="molecule type" value="Genomic_DNA"/>
</dbReference>
<keyword evidence="1" id="KW-0112">Calmodulin-binding</keyword>
<dbReference type="OrthoDB" id="694295at2759"/>
<comment type="caution">
    <text evidence="4">The sequence shown here is derived from an EMBL/GenBank/DDBJ whole genome shotgun (WGS) entry which is preliminary data.</text>
</comment>
<organism evidence="4 5">
    <name type="scientific">Dioscorea zingiberensis</name>
    <dbReference type="NCBI Taxonomy" id="325984"/>
    <lineage>
        <taxon>Eukaryota</taxon>
        <taxon>Viridiplantae</taxon>
        <taxon>Streptophyta</taxon>
        <taxon>Embryophyta</taxon>
        <taxon>Tracheophyta</taxon>
        <taxon>Spermatophyta</taxon>
        <taxon>Magnoliopsida</taxon>
        <taxon>Liliopsida</taxon>
        <taxon>Dioscoreales</taxon>
        <taxon>Dioscoreaceae</taxon>
        <taxon>Dioscorea</taxon>
    </lineage>
</organism>
<gene>
    <name evidence="4" type="ORF">J5N97_022705</name>
</gene>
<evidence type="ECO:0000313" key="5">
    <source>
        <dbReference type="Proteomes" id="UP001085076"/>
    </source>
</evidence>
<reference evidence="4" key="1">
    <citation type="submission" date="2021-03" db="EMBL/GenBank/DDBJ databases">
        <authorList>
            <person name="Li Z."/>
            <person name="Yang C."/>
        </authorList>
    </citation>
    <scope>NUCLEOTIDE SEQUENCE</scope>
    <source>
        <strain evidence="4">Dzin_1.0</strain>
        <tissue evidence="4">Leaf</tissue>
    </source>
</reference>
<dbReference type="Pfam" id="PF00612">
    <property type="entry name" value="IQ"/>
    <property type="match status" value="1"/>
</dbReference>
<proteinExistence type="inferred from homology"/>
<dbReference type="SUPFAM" id="SSF52540">
    <property type="entry name" value="P-loop containing nucleoside triphosphate hydrolases"/>
    <property type="match status" value="1"/>
</dbReference>
<dbReference type="SMART" id="SM00015">
    <property type="entry name" value="IQ"/>
    <property type="match status" value="2"/>
</dbReference>
<dbReference type="InterPro" id="IPR000048">
    <property type="entry name" value="IQ_motif_EF-hand-BS"/>
</dbReference>
<keyword evidence="5" id="KW-1185">Reference proteome</keyword>
<name>A0A9D5HB88_9LILI</name>
<reference evidence="4" key="2">
    <citation type="journal article" date="2022" name="Hortic Res">
        <title>The genome of Dioscorea zingiberensis sheds light on the biosynthesis, origin and evolution of the medicinally important diosgenin saponins.</title>
        <authorList>
            <person name="Li Y."/>
            <person name="Tan C."/>
            <person name="Li Z."/>
            <person name="Guo J."/>
            <person name="Li S."/>
            <person name="Chen X."/>
            <person name="Wang C."/>
            <person name="Dai X."/>
            <person name="Yang H."/>
            <person name="Song W."/>
            <person name="Hou L."/>
            <person name="Xu J."/>
            <person name="Tong Z."/>
            <person name="Xu A."/>
            <person name="Yuan X."/>
            <person name="Wang W."/>
            <person name="Yang Q."/>
            <person name="Chen L."/>
            <person name="Sun Z."/>
            <person name="Wang K."/>
            <person name="Pan B."/>
            <person name="Chen J."/>
            <person name="Bao Y."/>
            <person name="Liu F."/>
            <person name="Qi X."/>
            <person name="Gang D.R."/>
            <person name="Wen J."/>
            <person name="Li J."/>
        </authorList>
    </citation>
    <scope>NUCLEOTIDE SEQUENCE</scope>
    <source>
        <strain evidence="4">Dzin_1.0</strain>
    </source>
</reference>
<dbReference type="AlphaFoldDB" id="A0A9D5HB88"/>
<dbReference type="Proteomes" id="UP001085076">
    <property type="component" value="Miscellaneous, Linkage group lg06"/>
</dbReference>
<comment type="similarity">
    <text evidence="2">Belongs to the IQD family.</text>
</comment>
<dbReference type="PROSITE" id="PS50096">
    <property type="entry name" value="IQ"/>
    <property type="match status" value="2"/>
</dbReference>
<evidence type="ECO:0000313" key="4">
    <source>
        <dbReference type="EMBL" id="KAJ0969828.1"/>
    </source>
</evidence>
<evidence type="ECO:0000256" key="2">
    <source>
        <dbReference type="ARBA" id="ARBA00024341"/>
    </source>
</evidence>
<sequence>MAGARSLLGAIRRTFAKSSCKAVAVVDSKQKISTLILEEAEAVASASASDQTGFSGEVCCLDQRKTLSIEDVAAIKIQANFRGHLARRAFRALRSLVKLQALVRGAYVRRQAQIAVHCMQVLVRLQVRVRARQLLSTSGHAELSYPA</sequence>
<comment type="function">
    <text evidence="3">May be involved in cooperative interactions with calmodulins or calmodulin-like proteins. Recruits calmodulin proteins to microtubules, thus being a potential scaffold in cellular signaling and trafficking. May associate with nucleic acids and regulate gene expression at the transcriptional or post-transcriptional level.</text>
</comment>
<dbReference type="Gene3D" id="1.20.5.190">
    <property type="match status" value="1"/>
</dbReference>
<evidence type="ECO:0000256" key="3">
    <source>
        <dbReference type="ARBA" id="ARBA00045534"/>
    </source>
</evidence>
<dbReference type="GO" id="GO:0005516">
    <property type="term" value="F:calmodulin binding"/>
    <property type="evidence" value="ECO:0007669"/>
    <property type="project" value="UniProtKB-KW"/>
</dbReference>
<evidence type="ECO:0000256" key="1">
    <source>
        <dbReference type="ARBA" id="ARBA00022860"/>
    </source>
</evidence>
<dbReference type="PANTHER" id="PTHR32295">
    <property type="entry name" value="IQ-DOMAIN 5-RELATED"/>
    <property type="match status" value="1"/>
</dbReference>
<protein>
    <submittedName>
        <fullName evidence="4">Uncharacterized protein</fullName>
    </submittedName>
</protein>
<accession>A0A9D5HB88</accession>
<dbReference type="PANTHER" id="PTHR32295:SF108">
    <property type="entry name" value="PROTEIN IQ-DOMAIN 20"/>
    <property type="match status" value="1"/>
</dbReference>